<dbReference type="InterPro" id="IPR015190">
    <property type="entry name" value="Elong_fac_SelB-wing-hlx_typ-2"/>
</dbReference>
<comment type="caution">
    <text evidence="2">The sequence shown here is derived from an EMBL/GenBank/DDBJ whole genome shotgun (WGS) entry which is preliminary data.</text>
</comment>
<gene>
    <name evidence="2" type="ORF">S01H1_81352</name>
</gene>
<dbReference type="GO" id="GO:0001514">
    <property type="term" value="P:selenocysteine incorporation"/>
    <property type="evidence" value="ECO:0007669"/>
    <property type="project" value="InterPro"/>
</dbReference>
<dbReference type="GO" id="GO:0003746">
    <property type="term" value="F:translation elongation factor activity"/>
    <property type="evidence" value="ECO:0007669"/>
    <property type="project" value="InterPro"/>
</dbReference>
<proteinExistence type="predicted"/>
<reference evidence="2" key="1">
    <citation type="journal article" date="2014" name="Front. Microbiol.">
        <title>High frequency of phylogenetically diverse reductive dehalogenase-homologous genes in deep subseafloor sedimentary metagenomes.</title>
        <authorList>
            <person name="Kawai M."/>
            <person name="Futagami T."/>
            <person name="Toyoda A."/>
            <person name="Takaki Y."/>
            <person name="Nishi S."/>
            <person name="Hori S."/>
            <person name="Arai W."/>
            <person name="Tsubouchi T."/>
            <person name="Morono Y."/>
            <person name="Uchiyama I."/>
            <person name="Ito T."/>
            <person name="Fujiyama A."/>
            <person name="Inagaki F."/>
            <person name="Takami H."/>
        </authorList>
    </citation>
    <scope>NUCLEOTIDE SEQUENCE</scope>
    <source>
        <strain evidence="2">Expedition CK06-06</strain>
    </source>
</reference>
<dbReference type="Pfam" id="PF09106">
    <property type="entry name" value="WHD_2nd_SelB"/>
    <property type="match status" value="1"/>
</dbReference>
<feature type="non-terminal residue" evidence="2">
    <location>
        <position position="1"/>
    </location>
</feature>
<dbReference type="Gene3D" id="1.10.10.10">
    <property type="entry name" value="Winged helix-like DNA-binding domain superfamily/Winged helix DNA-binding domain"/>
    <property type="match status" value="1"/>
</dbReference>
<evidence type="ECO:0000313" key="2">
    <source>
        <dbReference type="EMBL" id="GAG42579.1"/>
    </source>
</evidence>
<dbReference type="Gene3D" id="1.10.10.2770">
    <property type="match status" value="1"/>
</dbReference>
<name>X0XHC6_9ZZZZ</name>
<feature type="non-terminal residue" evidence="2">
    <location>
        <position position="211"/>
    </location>
</feature>
<dbReference type="InterPro" id="IPR036388">
    <property type="entry name" value="WH-like_DNA-bd_sf"/>
</dbReference>
<dbReference type="EMBL" id="BARS01055043">
    <property type="protein sequence ID" value="GAG42579.1"/>
    <property type="molecule type" value="Genomic_DNA"/>
</dbReference>
<dbReference type="AlphaFoldDB" id="X0XHC6"/>
<evidence type="ECO:0000259" key="1">
    <source>
        <dbReference type="Pfam" id="PF09106"/>
    </source>
</evidence>
<feature type="domain" description="Translation elongation factor SelB winged helix type 2" evidence="1">
    <location>
        <begin position="140"/>
        <end position="193"/>
    </location>
</feature>
<dbReference type="SUPFAM" id="SSF46785">
    <property type="entry name" value="Winged helix' DNA-binding domain"/>
    <property type="match status" value="2"/>
</dbReference>
<accession>X0XHC6</accession>
<dbReference type="GO" id="GO:0005737">
    <property type="term" value="C:cytoplasm"/>
    <property type="evidence" value="ECO:0007669"/>
    <property type="project" value="InterPro"/>
</dbReference>
<dbReference type="GO" id="GO:0003723">
    <property type="term" value="F:RNA binding"/>
    <property type="evidence" value="ECO:0007669"/>
    <property type="project" value="InterPro"/>
</dbReference>
<sequence>SLSAMVQLRLARPLGMAPGERFVIRAGVAGLAGGRVTTIGGGRVLGLSNVRLRRGRPWTLASLAARGEAIDSPPDWCALNLKQAARAMSVEELARQVLMHPAEAASMVERLCADGLVVRMAGGDFVHRDVAADAGRQIVETLEQFHAANPMRVGIEEDELPGQIGLEAGVFEIALAKLADDGVIERRGSVIALAGRQAQISPADQKLCQLV</sequence>
<protein>
    <recommendedName>
        <fullName evidence="1">Translation elongation factor SelB winged helix type 2 domain-containing protein</fullName>
    </recommendedName>
</protein>
<dbReference type="InterPro" id="IPR036390">
    <property type="entry name" value="WH_DNA-bd_sf"/>
</dbReference>
<dbReference type="GO" id="GO:0005525">
    <property type="term" value="F:GTP binding"/>
    <property type="evidence" value="ECO:0007669"/>
    <property type="project" value="InterPro"/>
</dbReference>
<organism evidence="2">
    <name type="scientific">marine sediment metagenome</name>
    <dbReference type="NCBI Taxonomy" id="412755"/>
    <lineage>
        <taxon>unclassified sequences</taxon>
        <taxon>metagenomes</taxon>
        <taxon>ecological metagenomes</taxon>
    </lineage>
</organism>